<comment type="similarity">
    <text evidence="3">Belongs to the peptidase M1 family.</text>
</comment>
<keyword evidence="8" id="KW-0479">Metal-binding</keyword>
<feature type="coiled-coil region" evidence="12">
    <location>
        <begin position="833"/>
        <end position="860"/>
    </location>
</feature>
<evidence type="ECO:0000259" key="14">
    <source>
        <dbReference type="Pfam" id="PF01433"/>
    </source>
</evidence>
<name>A0A7W8DRI5_9BACT</name>
<dbReference type="InterPro" id="IPR042097">
    <property type="entry name" value="Aminopeptidase_N-like_N_sf"/>
</dbReference>
<dbReference type="Pfam" id="PF13646">
    <property type="entry name" value="HEAT_2"/>
    <property type="match status" value="2"/>
</dbReference>
<dbReference type="CDD" id="cd09603">
    <property type="entry name" value="M1_APN_like"/>
    <property type="match status" value="1"/>
</dbReference>
<evidence type="ECO:0000256" key="3">
    <source>
        <dbReference type="ARBA" id="ARBA00010136"/>
    </source>
</evidence>
<dbReference type="GO" id="GO:0016020">
    <property type="term" value="C:membrane"/>
    <property type="evidence" value="ECO:0007669"/>
    <property type="project" value="TreeGrafter"/>
</dbReference>
<dbReference type="PRINTS" id="PR00756">
    <property type="entry name" value="ALADIPTASE"/>
</dbReference>
<dbReference type="EMBL" id="JACHIF010000006">
    <property type="protein sequence ID" value="MBB5038931.1"/>
    <property type="molecule type" value="Genomic_DNA"/>
</dbReference>
<dbReference type="Pfam" id="PF01433">
    <property type="entry name" value="Peptidase_M1"/>
    <property type="match status" value="1"/>
</dbReference>
<dbReference type="InterPro" id="IPR001930">
    <property type="entry name" value="Peptidase_M1"/>
</dbReference>
<dbReference type="GO" id="GO:0005737">
    <property type="term" value="C:cytoplasm"/>
    <property type="evidence" value="ECO:0007669"/>
    <property type="project" value="TreeGrafter"/>
</dbReference>
<dbReference type="GO" id="GO:0016285">
    <property type="term" value="F:alanyl aminopeptidase activity"/>
    <property type="evidence" value="ECO:0007669"/>
    <property type="project" value="UniProtKB-EC"/>
</dbReference>
<gene>
    <name evidence="16" type="ORF">HNQ64_003196</name>
</gene>
<keyword evidence="6 16" id="KW-0031">Aminopeptidase</keyword>
<evidence type="ECO:0000256" key="13">
    <source>
        <dbReference type="SAM" id="SignalP"/>
    </source>
</evidence>
<evidence type="ECO:0000256" key="7">
    <source>
        <dbReference type="ARBA" id="ARBA00022670"/>
    </source>
</evidence>
<evidence type="ECO:0000256" key="12">
    <source>
        <dbReference type="SAM" id="Coils"/>
    </source>
</evidence>
<keyword evidence="7" id="KW-0645">Protease</keyword>
<dbReference type="InterPro" id="IPR027268">
    <property type="entry name" value="Peptidase_M4/M1_CTD_sf"/>
</dbReference>
<dbReference type="GO" id="GO:0042277">
    <property type="term" value="F:peptide binding"/>
    <property type="evidence" value="ECO:0007669"/>
    <property type="project" value="TreeGrafter"/>
</dbReference>
<dbReference type="InterPro" id="IPR004155">
    <property type="entry name" value="PBS_lyase_HEAT"/>
</dbReference>
<dbReference type="GO" id="GO:0005615">
    <property type="term" value="C:extracellular space"/>
    <property type="evidence" value="ECO:0007669"/>
    <property type="project" value="TreeGrafter"/>
</dbReference>
<dbReference type="GO" id="GO:0006508">
    <property type="term" value="P:proteolysis"/>
    <property type="evidence" value="ECO:0007669"/>
    <property type="project" value="UniProtKB-KW"/>
</dbReference>
<dbReference type="Proteomes" id="UP000534294">
    <property type="component" value="Unassembled WGS sequence"/>
</dbReference>
<evidence type="ECO:0000256" key="10">
    <source>
        <dbReference type="ARBA" id="ARBA00022833"/>
    </source>
</evidence>
<sequence length="866" mass="97069">MRWPLLLSLLISSTTWADSLHTCEHCAKHLLPAVTKLTPGRKYARDRRVDIQHLKLDVTPDFTKRSVAGTMTMTFKPIALPLDKLELDAVDLAIADVQVTGAKLADKIVAEEKLTLVFATPIAPGAEASVSIRYSAEPTRGLYFRTPEMGYKPGDSQIWSQGEADMHRFWFPCYDYPNERFTSEVICHAPKGMEVVSNGKLVDKKEAGELTTWHWLQDKPHVNYLIALAAGHFHKIEDKAGDLPLAMLVPPSNEAQAANAFADTRKIIEFFQKEIGVPFPWDKYYQVYCHDFIAGGMENTSCTFEASSMLFNSDTETLRSLHRLDAHETAHQWFGDLVTCRDWSHLWLNEGFASYYTVLYEQEKSGDDAMKYALWLEAEEVLEAKDTRPTVWRDYGDPMQQFDTRVYPKGAWILHMLRSQLGPELYRLAIRTYLERHRNGIVSTDDLHEVVEEISGLSFDAFFDQWVYHGGFPELKVDYAWDAASKQAKVTVRQTQKVTDQVRLFQFPLPLSFSLKDQKDSIKFTAKITKAEEAFYFALPAQPELMRVDPDYTVLAKVDFQPPGDMLDKQLVSDVIGRMLAAQILGARKDQGSVDKLARLLKEDAFHAARSMAANALAKIATPAARSALIAGLTGQTDARSRSAVVEALTSIPHPDAQKALVTHAETEKNPAILTTIIKSWGTRPGDAAIATALRKHLDSKTYQNTLAAASISAYRAQDEASAVPAILAKLQDDPQEFRTWDYRNALDAVAFLARKQENRDAVRSFLVTHLSHPKEELRSGAAKALGTLRDPKALSVLQAMLPEAGPYADPVREAAAKSVQTLQAEQPGSAELKNLWDQVQQLQKKTEELQNRLDEAKKKAEPARK</sequence>
<dbReference type="InterPro" id="IPR016024">
    <property type="entry name" value="ARM-type_fold"/>
</dbReference>
<feature type="domain" description="Aminopeptidase N-like N-terminal" evidence="15">
    <location>
        <begin position="53"/>
        <end position="225"/>
    </location>
</feature>
<dbReference type="EC" id="3.4.11.2" evidence="4"/>
<dbReference type="SMART" id="SM00567">
    <property type="entry name" value="EZ_HEAT"/>
    <property type="match status" value="4"/>
</dbReference>
<feature type="signal peptide" evidence="13">
    <location>
        <begin position="1"/>
        <end position="17"/>
    </location>
</feature>
<dbReference type="AlphaFoldDB" id="A0A7W8DRI5"/>
<proteinExistence type="inferred from homology"/>
<evidence type="ECO:0000256" key="4">
    <source>
        <dbReference type="ARBA" id="ARBA00012564"/>
    </source>
</evidence>
<evidence type="ECO:0000256" key="11">
    <source>
        <dbReference type="ARBA" id="ARBA00023049"/>
    </source>
</evidence>
<dbReference type="RefSeq" id="WP_184210181.1">
    <property type="nucleotide sequence ID" value="NZ_JACHIF010000006.1"/>
</dbReference>
<keyword evidence="10" id="KW-0862">Zinc</keyword>
<dbReference type="SUPFAM" id="SSF48371">
    <property type="entry name" value="ARM repeat"/>
    <property type="match status" value="1"/>
</dbReference>
<evidence type="ECO:0000256" key="2">
    <source>
        <dbReference type="ARBA" id="ARBA00001947"/>
    </source>
</evidence>
<evidence type="ECO:0000313" key="17">
    <source>
        <dbReference type="Proteomes" id="UP000534294"/>
    </source>
</evidence>
<dbReference type="Gene3D" id="1.10.390.10">
    <property type="entry name" value="Neutral Protease Domain 2"/>
    <property type="match status" value="1"/>
</dbReference>
<feature type="domain" description="Peptidase M1 membrane alanine aminopeptidase" evidence="14">
    <location>
        <begin position="261"/>
        <end position="466"/>
    </location>
</feature>
<keyword evidence="17" id="KW-1185">Reference proteome</keyword>
<reference evidence="16 17" key="1">
    <citation type="submission" date="2020-08" db="EMBL/GenBank/DDBJ databases">
        <title>Genomic Encyclopedia of Type Strains, Phase IV (KMG-IV): sequencing the most valuable type-strain genomes for metagenomic binning, comparative biology and taxonomic classification.</title>
        <authorList>
            <person name="Goeker M."/>
        </authorList>
    </citation>
    <scope>NUCLEOTIDE SEQUENCE [LARGE SCALE GENOMIC DNA]</scope>
    <source>
        <strain evidence="16 17">DSM 12251</strain>
    </source>
</reference>
<dbReference type="GO" id="GO:0070006">
    <property type="term" value="F:metalloaminopeptidase activity"/>
    <property type="evidence" value="ECO:0007669"/>
    <property type="project" value="TreeGrafter"/>
</dbReference>
<dbReference type="PANTHER" id="PTHR11533">
    <property type="entry name" value="PROTEASE M1 ZINC METALLOPROTEASE"/>
    <property type="match status" value="1"/>
</dbReference>
<comment type="catalytic activity">
    <reaction evidence="1">
        <text>Release of an N-terminal amino acid, Xaa-|-Yaa- from a peptide, amide or arylamide. Xaa is preferably Ala, but may be most amino acids including Pro (slow action). When a terminal hydrophobic residue is followed by a prolyl residue, the two may be released as an intact Xaa-Pro dipeptide.</text>
        <dbReference type="EC" id="3.4.11.2"/>
    </reaction>
</comment>
<evidence type="ECO:0000313" key="16">
    <source>
        <dbReference type="EMBL" id="MBB5038931.1"/>
    </source>
</evidence>
<evidence type="ECO:0000256" key="1">
    <source>
        <dbReference type="ARBA" id="ARBA00000098"/>
    </source>
</evidence>
<evidence type="ECO:0000256" key="9">
    <source>
        <dbReference type="ARBA" id="ARBA00022801"/>
    </source>
</evidence>
<dbReference type="Pfam" id="PF17900">
    <property type="entry name" value="Peptidase_M1_N"/>
    <property type="match status" value="1"/>
</dbReference>
<evidence type="ECO:0000259" key="15">
    <source>
        <dbReference type="Pfam" id="PF17900"/>
    </source>
</evidence>
<evidence type="ECO:0000256" key="5">
    <source>
        <dbReference type="ARBA" id="ARBA00015611"/>
    </source>
</evidence>
<keyword evidence="13" id="KW-0732">Signal</keyword>
<dbReference type="InterPro" id="IPR050344">
    <property type="entry name" value="Peptidase_M1_aminopeptidases"/>
</dbReference>
<keyword evidence="9 16" id="KW-0378">Hydrolase</keyword>
<dbReference type="Gene3D" id="1.25.10.10">
    <property type="entry name" value="Leucine-rich Repeat Variant"/>
    <property type="match status" value="2"/>
</dbReference>
<evidence type="ECO:0000256" key="8">
    <source>
        <dbReference type="ARBA" id="ARBA00022723"/>
    </source>
</evidence>
<dbReference type="SUPFAM" id="SSF63737">
    <property type="entry name" value="Leukotriene A4 hydrolase N-terminal domain"/>
    <property type="match status" value="1"/>
</dbReference>
<dbReference type="GO" id="GO:0043171">
    <property type="term" value="P:peptide catabolic process"/>
    <property type="evidence" value="ECO:0007669"/>
    <property type="project" value="TreeGrafter"/>
</dbReference>
<dbReference type="InterPro" id="IPR045357">
    <property type="entry name" value="Aminopeptidase_N-like_N"/>
</dbReference>
<comment type="cofactor">
    <cofactor evidence="2">
        <name>Zn(2+)</name>
        <dbReference type="ChEBI" id="CHEBI:29105"/>
    </cofactor>
</comment>
<organism evidence="16 17">
    <name type="scientific">Prosthecobacter dejongeii</name>
    <dbReference type="NCBI Taxonomy" id="48465"/>
    <lineage>
        <taxon>Bacteria</taxon>
        <taxon>Pseudomonadati</taxon>
        <taxon>Verrucomicrobiota</taxon>
        <taxon>Verrucomicrobiia</taxon>
        <taxon>Verrucomicrobiales</taxon>
        <taxon>Verrucomicrobiaceae</taxon>
        <taxon>Prosthecobacter</taxon>
    </lineage>
</organism>
<evidence type="ECO:0000256" key="6">
    <source>
        <dbReference type="ARBA" id="ARBA00022438"/>
    </source>
</evidence>
<dbReference type="Gene3D" id="2.60.40.1730">
    <property type="entry name" value="tricorn interacting facor f3 domain"/>
    <property type="match status" value="1"/>
</dbReference>
<keyword evidence="12" id="KW-0175">Coiled coil</keyword>
<dbReference type="PANTHER" id="PTHR11533:SF174">
    <property type="entry name" value="PUROMYCIN-SENSITIVE AMINOPEPTIDASE-RELATED"/>
    <property type="match status" value="1"/>
</dbReference>
<protein>
    <recommendedName>
        <fullName evidence="5">Aminopeptidase N</fullName>
        <ecNumber evidence="4">3.4.11.2</ecNumber>
    </recommendedName>
</protein>
<feature type="chain" id="PRO_5030770233" description="Aminopeptidase N" evidence="13">
    <location>
        <begin position="18"/>
        <end position="866"/>
    </location>
</feature>
<dbReference type="InterPro" id="IPR014782">
    <property type="entry name" value="Peptidase_M1_dom"/>
</dbReference>
<keyword evidence="11" id="KW-0482">Metalloprotease</keyword>
<dbReference type="SUPFAM" id="SSF55486">
    <property type="entry name" value="Metalloproteases ('zincins'), catalytic domain"/>
    <property type="match status" value="1"/>
</dbReference>
<accession>A0A7W8DRI5</accession>
<dbReference type="GO" id="GO:0008270">
    <property type="term" value="F:zinc ion binding"/>
    <property type="evidence" value="ECO:0007669"/>
    <property type="project" value="InterPro"/>
</dbReference>
<comment type="caution">
    <text evidence="16">The sequence shown here is derived from an EMBL/GenBank/DDBJ whole genome shotgun (WGS) entry which is preliminary data.</text>
</comment>
<dbReference type="InterPro" id="IPR011989">
    <property type="entry name" value="ARM-like"/>
</dbReference>